<dbReference type="InterPro" id="IPR012341">
    <property type="entry name" value="6hp_glycosidase-like_sf"/>
</dbReference>
<keyword evidence="5" id="KW-0378">Hydrolase</keyword>
<dbReference type="InterPro" id="IPR045582">
    <property type="entry name" value="Trehalase-like_N"/>
</dbReference>
<gene>
    <name evidence="5" type="ORF">C2R22_16900</name>
</gene>
<dbReference type="GeneID" id="35593806"/>
<dbReference type="Gene3D" id="1.50.10.10">
    <property type="match status" value="1"/>
</dbReference>
<dbReference type="InterPro" id="IPR008928">
    <property type="entry name" value="6-hairpin_glycosidase_sf"/>
</dbReference>
<dbReference type="Pfam" id="PF19291">
    <property type="entry name" value="TREH_N"/>
    <property type="match status" value="1"/>
</dbReference>
<dbReference type="Pfam" id="PF00723">
    <property type="entry name" value="Glyco_hydro_15"/>
    <property type="match status" value="1"/>
</dbReference>
<protein>
    <submittedName>
        <fullName evidence="5">Glycoside hydrolase family 15 protein</fullName>
    </submittedName>
</protein>
<dbReference type="SUPFAM" id="SSF48208">
    <property type="entry name" value="Six-hairpin glycosidases"/>
    <property type="match status" value="1"/>
</dbReference>
<dbReference type="PANTHER" id="PTHR31616:SF0">
    <property type="entry name" value="GLUCAN 1,4-ALPHA-GLUCOSIDASE"/>
    <property type="match status" value="1"/>
</dbReference>
<evidence type="ECO:0000259" key="4">
    <source>
        <dbReference type="Pfam" id="PF19291"/>
    </source>
</evidence>
<evidence type="ECO:0000256" key="2">
    <source>
        <dbReference type="SAM" id="MobiDB-lite"/>
    </source>
</evidence>
<evidence type="ECO:0000313" key="6">
    <source>
        <dbReference type="Proteomes" id="UP000236584"/>
    </source>
</evidence>
<organism evidence="5 6">
    <name type="scientific">Salinigranum rubrum</name>
    <dbReference type="NCBI Taxonomy" id="755307"/>
    <lineage>
        <taxon>Archaea</taxon>
        <taxon>Methanobacteriati</taxon>
        <taxon>Methanobacteriota</taxon>
        <taxon>Stenosarchaea group</taxon>
        <taxon>Halobacteria</taxon>
        <taxon>Halobacteriales</taxon>
        <taxon>Haloferacaceae</taxon>
        <taxon>Salinigranum</taxon>
    </lineage>
</organism>
<dbReference type="EMBL" id="CP026309">
    <property type="protein sequence ID" value="AUV83117.1"/>
    <property type="molecule type" value="Genomic_DNA"/>
</dbReference>
<dbReference type="OrthoDB" id="342562at2157"/>
<name>A0A2I8VMF3_9EURY</name>
<reference evidence="5 6" key="1">
    <citation type="submission" date="2018-01" db="EMBL/GenBank/DDBJ databases">
        <title>Complete genome sequence of Salinigranum rubrum GX10T, an extremely halophilic archaeon isolated from a marine solar saltern.</title>
        <authorList>
            <person name="Han S."/>
        </authorList>
    </citation>
    <scope>NUCLEOTIDE SEQUENCE [LARGE SCALE GENOMIC DNA]</scope>
    <source>
        <strain evidence="5 6">GX10</strain>
    </source>
</reference>
<dbReference type="Proteomes" id="UP000236584">
    <property type="component" value="Chromosome"/>
</dbReference>
<comment type="similarity">
    <text evidence="1">Belongs to the glycosyl hydrolase 15 family.</text>
</comment>
<feature type="domain" description="GH15-like" evidence="3">
    <location>
        <begin position="259"/>
        <end position="623"/>
    </location>
</feature>
<dbReference type="KEGG" id="srub:C2R22_16900"/>
<sequence>MDDAFTPLREYGVIGNLETCALVNREGSIDWCCLPYVDSPSVFARILDPERGGRFAITPTGAFETDQAYLDRTNVLETTFETESGTATVTDFMPVVEADRVEEPQLRGLYRKVACTEGSVELGVAFEPRYDYARSETAVDEIEAGAVATNDRRQATLVSPVELDVTADGQREADGSTATNRGAETERETETETEAEVGNGATAHAEFDLSEGEERWFVLRYSMRAPSEPDDCQDLLETTVDYWRDWVHSCEESECLFGGPAHDLVVRSELLLKLLTYRETGGIVAAPTTSLPEDVGGVRNWDYRFTWLRDGAWVVRALTNLEHVSEAEDYIHRFLERTLEGDTAAVQPLYGVEGDTDLEEEELDHLRGYRDSRPVRVGNEAAEQQQLDVYGELAISIYQRLWSLDELPDEDWEAMWGVAEYVCDHWDDPGVGIWELRGEPRHLVHSKLMCWAAVDRAIKLAEREDCEAPLDEWRDCRTAIKEAVLEHGFDEELNSFTRAFDGSTMDATALLIPVMGFLPVDDPRIEGTIDAVMEHLMTDDGLVYRYEDDDLPGEEGAFVLCSFWLVDALTITGRTDEAWDLFENLLEYASPLGLFAEEIDPETGEFLGNFPQGFSHLGLLNSALYLYEAEYDWATVGPLGTPTLVQEERSD</sequence>
<keyword evidence="6" id="KW-1185">Reference proteome</keyword>
<feature type="region of interest" description="Disordered" evidence="2">
    <location>
        <begin position="162"/>
        <end position="201"/>
    </location>
</feature>
<proteinExistence type="inferred from homology"/>
<dbReference type="InterPro" id="IPR011613">
    <property type="entry name" value="GH15-like"/>
</dbReference>
<evidence type="ECO:0000259" key="3">
    <source>
        <dbReference type="Pfam" id="PF00723"/>
    </source>
</evidence>
<dbReference type="GO" id="GO:0005975">
    <property type="term" value="P:carbohydrate metabolic process"/>
    <property type="evidence" value="ECO:0007669"/>
    <property type="project" value="InterPro"/>
</dbReference>
<feature type="domain" description="Trehalase-like N-terminal" evidence="4">
    <location>
        <begin position="6"/>
        <end position="173"/>
    </location>
</feature>
<dbReference type="AlphaFoldDB" id="A0A2I8VMF3"/>
<dbReference type="PANTHER" id="PTHR31616">
    <property type="entry name" value="TREHALASE"/>
    <property type="match status" value="1"/>
</dbReference>
<evidence type="ECO:0000313" key="5">
    <source>
        <dbReference type="EMBL" id="AUV83117.1"/>
    </source>
</evidence>
<dbReference type="GO" id="GO:0004553">
    <property type="term" value="F:hydrolase activity, hydrolyzing O-glycosyl compounds"/>
    <property type="evidence" value="ECO:0007669"/>
    <property type="project" value="TreeGrafter"/>
</dbReference>
<evidence type="ECO:0000256" key="1">
    <source>
        <dbReference type="ARBA" id="ARBA00006188"/>
    </source>
</evidence>
<accession>A0A2I8VMF3</accession>
<dbReference type="RefSeq" id="WP_103426806.1">
    <property type="nucleotide sequence ID" value="NZ_CP026309.1"/>
</dbReference>